<dbReference type="Proteomes" id="UP000681967">
    <property type="component" value="Unassembled WGS sequence"/>
</dbReference>
<organism evidence="1 2">
    <name type="scientific">Rotaria magnacalcarata</name>
    <dbReference type="NCBI Taxonomy" id="392030"/>
    <lineage>
        <taxon>Eukaryota</taxon>
        <taxon>Metazoa</taxon>
        <taxon>Spiralia</taxon>
        <taxon>Gnathifera</taxon>
        <taxon>Rotifera</taxon>
        <taxon>Eurotatoria</taxon>
        <taxon>Bdelloidea</taxon>
        <taxon>Philodinida</taxon>
        <taxon>Philodinidae</taxon>
        <taxon>Rotaria</taxon>
    </lineage>
</organism>
<comment type="caution">
    <text evidence="1">The sequence shown here is derived from an EMBL/GenBank/DDBJ whole genome shotgun (WGS) entry which is preliminary data.</text>
</comment>
<evidence type="ECO:0000313" key="2">
    <source>
        <dbReference type="Proteomes" id="UP000681967"/>
    </source>
</evidence>
<reference evidence="1" key="1">
    <citation type="submission" date="2021-02" db="EMBL/GenBank/DDBJ databases">
        <authorList>
            <person name="Nowell W R."/>
        </authorList>
    </citation>
    <scope>NUCLEOTIDE SEQUENCE</scope>
</reference>
<protein>
    <submittedName>
        <fullName evidence="1">Uncharacterized protein</fullName>
    </submittedName>
</protein>
<dbReference type="EMBL" id="CAJOBH010093503">
    <property type="protein sequence ID" value="CAF4577066.1"/>
    <property type="molecule type" value="Genomic_DNA"/>
</dbReference>
<name>A0A8S2YTQ6_9BILA</name>
<gene>
    <name evidence="1" type="ORF">BYL167_LOCUS39163</name>
</gene>
<evidence type="ECO:0000313" key="1">
    <source>
        <dbReference type="EMBL" id="CAF4577066.1"/>
    </source>
</evidence>
<accession>A0A8S2YTQ6</accession>
<dbReference type="AlphaFoldDB" id="A0A8S2YTQ6"/>
<feature type="non-terminal residue" evidence="1">
    <location>
        <position position="1"/>
    </location>
</feature>
<sequence>EIVFGAPTKQPVVERGLNFVDKYSQYAHILQLDDPCDPDDILDMMQNMSLTNTNINK</sequence>
<proteinExistence type="predicted"/>